<dbReference type="EMBL" id="KY052807">
    <property type="protein sequence ID" value="ASE99943.1"/>
    <property type="molecule type" value="Genomic_DNA"/>
</dbReference>
<proteinExistence type="predicted"/>
<name>A0A218MKY4_9VIRU</name>
<sequence>MTTLTYTPATLPSELFANLVDSYWDTKGGNVPKPIIIEKPTPQYQRIDTRNAGDTIVFSMEGFREEYITIAFQHRDLSADVMAQINVFTSRQRFYDYVEEVRRIINSKRFTPTDFLLDGFEGYADSTALDVIWSSAANSTLTLRTDLRKYGTNAMRAVVSGGAGDIYRGFPTYMHGTEAFTLKPYPRRLGQIRFYAKIDSSSDTIGVTLRDASNRSGLYRTWNVSIASTSFIEYRVGLGSTPDASAGTWDPTLIDEIAFTDLANGRTFDFDHINLATMEFQGLLYTGYNEKTDNFQYFQGDLRATFRNVGVPVESLS</sequence>
<reference evidence="1" key="1">
    <citation type="submission" date="2016-10" db="EMBL/GenBank/DDBJ databases">
        <authorList>
            <person name="Varghese N."/>
        </authorList>
    </citation>
    <scope>NUCLEOTIDE SEQUENCE</scope>
</reference>
<organism evidence="1">
    <name type="scientific">uncultured virus</name>
    <dbReference type="NCBI Taxonomy" id="340016"/>
    <lineage>
        <taxon>Viruses</taxon>
        <taxon>environmental samples</taxon>
    </lineage>
</organism>
<evidence type="ECO:0000313" key="1">
    <source>
        <dbReference type="EMBL" id="ASE99943.1"/>
    </source>
</evidence>
<protein>
    <submittedName>
        <fullName evidence="1">Uncharacterized protein</fullName>
    </submittedName>
</protein>
<accession>A0A218MKY4</accession>
<reference evidence="1" key="2">
    <citation type="journal article" date="2017" name="Nat. Commun.">
        <title>Single-virus genomics reveals hidden cosmopolitan and abundant viruses.</title>
        <authorList>
            <person name="Martinez-Hernandez F."/>
            <person name="Fornas O."/>
            <person name="Lluesma Gomez M."/>
            <person name="Bolduc B."/>
            <person name="de la Cruz Pena M.J."/>
            <person name="Martinez J.M."/>
            <person name="Anton J."/>
            <person name="Gasol J.M."/>
            <person name="Rosselli R."/>
            <person name="Rodriguez-Valera F."/>
            <person name="Sullivan M.B."/>
            <person name="Acinas S.G."/>
            <person name="Martinez-Garcia M."/>
        </authorList>
    </citation>
    <scope>NUCLEOTIDE SEQUENCE</scope>
</reference>